<evidence type="ECO:0000313" key="5">
    <source>
        <dbReference type="Proteomes" id="UP000249757"/>
    </source>
</evidence>
<dbReference type="Proteomes" id="UP000249757">
    <property type="component" value="Unassembled WGS sequence"/>
</dbReference>
<proteinExistence type="inferred from homology"/>
<comment type="similarity">
    <text evidence="1">Belongs to the short-chain dehydrogenases/reductases (SDR) family.</text>
</comment>
<dbReference type="InterPro" id="IPR020904">
    <property type="entry name" value="Sc_DH/Rdtase_CS"/>
</dbReference>
<dbReference type="AlphaFoldDB" id="A0A2W1DB68"/>
<keyword evidence="2" id="KW-0521">NADP</keyword>
<dbReference type="InterPro" id="IPR002347">
    <property type="entry name" value="SDR_fam"/>
</dbReference>
<organism evidence="4 5">
    <name type="scientific">Pyrenophora tritici-repentis</name>
    <dbReference type="NCBI Taxonomy" id="45151"/>
    <lineage>
        <taxon>Eukaryota</taxon>
        <taxon>Fungi</taxon>
        <taxon>Dikarya</taxon>
        <taxon>Ascomycota</taxon>
        <taxon>Pezizomycotina</taxon>
        <taxon>Dothideomycetes</taxon>
        <taxon>Pleosporomycetidae</taxon>
        <taxon>Pleosporales</taxon>
        <taxon>Pleosporineae</taxon>
        <taxon>Pleosporaceae</taxon>
        <taxon>Pyrenophora</taxon>
    </lineage>
</organism>
<keyword evidence="3" id="KW-0560">Oxidoreductase</keyword>
<dbReference type="GO" id="GO:0016491">
    <property type="term" value="F:oxidoreductase activity"/>
    <property type="evidence" value="ECO:0007669"/>
    <property type="project" value="UniProtKB-KW"/>
</dbReference>
<dbReference type="Gene3D" id="3.40.50.720">
    <property type="entry name" value="NAD(P)-binding Rossmann-like Domain"/>
    <property type="match status" value="1"/>
</dbReference>
<dbReference type="Pfam" id="PF13561">
    <property type="entry name" value="adh_short_C2"/>
    <property type="match status" value="1"/>
</dbReference>
<dbReference type="PANTHER" id="PTHR43180">
    <property type="entry name" value="3-OXOACYL-(ACYL-CARRIER-PROTEIN) REDUCTASE (AFU_ORTHOLOGUE AFUA_6G11210)"/>
    <property type="match status" value="1"/>
</dbReference>
<comment type="caution">
    <text evidence="4">The sequence shown here is derived from an EMBL/GenBank/DDBJ whole genome shotgun (WGS) entry which is preliminary data.</text>
</comment>
<dbReference type="SUPFAM" id="SSF51735">
    <property type="entry name" value="NAD(P)-binding Rossmann-fold domains"/>
    <property type="match status" value="1"/>
</dbReference>
<dbReference type="PROSITE" id="PS00061">
    <property type="entry name" value="ADH_SHORT"/>
    <property type="match status" value="1"/>
</dbReference>
<dbReference type="InterPro" id="IPR036291">
    <property type="entry name" value="NAD(P)-bd_dom_sf"/>
</dbReference>
<evidence type="ECO:0000256" key="1">
    <source>
        <dbReference type="ARBA" id="ARBA00006484"/>
    </source>
</evidence>
<reference evidence="5" key="1">
    <citation type="journal article" date="2022" name="Microb. Genom.">
        <title>A global pangenome for the wheat fungal pathogen Pyrenophora tritici-repentis and prediction of effector protein structural homology.</title>
        <authorList>
            <person name="Moolhuijzen P.M."/>
            <person name="See P.T."/>
            <person name="Shi G."/>
            <person name="Powell H.R."/>
            <person name="Cockram J."/>
            <person name="Jorgensen L.N."/>
            <person name="Benslimane H."/>
            <person name="Strelkov S.E."/>
            <person name="Turner J."/>
            <person name="Liu Z."/>
            <person name="Moffat C.S."/>
        </authorList>
    </citation>
    <scope>NUCLEOTIDE SEQUENCE [LARGE SCALE GENOMIC DNA]</scope>
</reference>
<gene>
    <name evidence="4" type="ORF">Ptr86124_000347</name>
</gene>
<protein>
    <submittedName>
        <fullName evidence="4">Bacilysin biosynthesis oxidoreductase bacC</fullName>
    </submittedName>
</protein>
<accession>A0A2W1DB68</accession>
<dbReference type="PANTHER" id="PTHR43180:SF16">
    <property type="entry name" value="BACILYSIN BIOSYNTHESIS OXIDOREDUCTASE BACC"/>
    <property type="match status" value="1"/>
</dbReference>
<sequence length="505" mass="55847">MDDYKPEKPNIKQSPPIDVTVPYDAAWVKDKVIVITGGASGFGAGFVRLWANNGAVVIVGDINVQKGDALCRAINKESNTGGKAHFVHCDVTDWQSQVNLFKEAVKLSPHGGLDCVVANAGIAGPDNLQMGSDLDAAEPPPPVFKIMDVNLTGVLYTTHLACFWLPKNPGSSPCSLDAKPSTTSPRDRHILLLGSIASLAPIAIQPQYCAAKHAVLGLFRSLRVTSGLQGIRVNLLCPYFIDTPIVTTGARFILAGGALGQVEDVVDAGTRFVADSRILGRALCVGPKMHVRQKENGEWELSTPGAPGSIEQAIFEPCADDWEDQDQWNRTFVKLLNLVQAGRGWIGWAQDIAKATLYSREDPNVIDLYYNKLDTIHNYVRWLYNGIVPVQLYIADDDEDRETRAEEAEKVFVQLAYAYVFGERAFDSKHRNAVIKTIFAAKKYSIIEDYVWYSSDERDKGVGWTTSFGEYCKEALEECIKGLMMARTRPEINKYHPLEDYLDDE</sequence>
<evidence type="ECO:0000256" key="3">
    <source>
        <dbReference type="ARBA" id="ARBA00023002"/>
    </source>
</evidence>
<dbReference type="PRINTS" id="PR00081">
    <property type="entry name" value="GDHRDH"/>
</dbReference>
<evidence type="ECO:0000256" key="2">
    <source>
        <dbReference type="ARBA" id="ARBA00022857"/>
    </source>
</evidence>
<name>A0A2W1DB68_9PLEO</name>
<dbReference type="EMBL" id="NRDI02000001">
    <property type="protein sequence ID" value="KAI1519979.1"/>
    <property type="molecule type" value="Genomic_DNA"/>
</dbReference>
<evidence type="ECO:0000313" key="4">
    <source>
        <dbReference type="EMBL" id="KAI1519979.1"/>
    </source>
</evidence>
<dbReference type="OrthoDB" id="498125at2759"/>
<keyword evidence="5" id="KW-1185">Reference proteome</keyword>